<name>A0A6J6KYK5_9ZZZZ</name>
<proteinExistence type="predicted"/>
<keyword evidence="2" id="KW-0067">ATP-binding</keyword>
<evidence type="ECO:0000256" key="2">
    <source>
        <dbReference type="ARBA" id="ARBA00022840"/>
    </source>
</evidence>
<evidence type="ECO:0000256" key="1">
    <source>
        <dbReference type="ARBA" id="ARBA00022741"/>
    </source>
</evidence>
<organism evidence="4">
    <name type="scientific">freshwater metagenome</name>
    <dbReference type="NCBI Taxonomy" id="449393"/>
    <lineage>
        <taxon>unclassified sequences</taxon>
        <taxon>metagenomes</taxon>
        <taxon>ecological metagenomes</taxon>
    </lineage>
</organism>
<dbReference type="GO" id="GO:0005524">
    <property type="term" value="F:ATP binding"/>
    <property type="evidence" value="ECO:0007669"/>
    <property type="project" value="UniProtKB-KW"/>
</dbReference>
<reference evidence="4" key="1">
    <citation type="submission" date="2020-05" db="EMBL/GenBank/DDBJ databases">
        <authorList>
            <person name="Chiriac C."/>
            <person name="Salcher M."/>
            <person name="Ghai R."/>
            <person name="Kavagutti S V."/>
        </authorList>
    </citation>
    <scope>NUCLEOTIDE SEQUENCE</scope>
</reference>
<evidence type="ECO:0000313" key="4">
    <source>
        <dbReference type="EMBL" id="CAB4653089.1"/>
    </source>
</evidence>
<dbReference type="GO" id="GO:0006270">
    <property type="term" value="P:DNA replication initiation"/>
    <property type="evidence" value="ECO:0007669"/>
    <property type="project" value="TreeGrafter"/>
</dbReference>
<dbReference type="PANTHER" id="PTHR30580">
    <property type="entry name" value="PRIMOSOMAL PROTEIN N"/>
    <property type="match status" value="1"/>
</dbReference>
<dbReference type="GO" id="GO:0006302">
    <property type="term" value="P:double-strand break repair"/>
    <property type="evidence" value="ECO:0007669"/>
    <property type="project" value="TreeGrafter"/>
</dbReference>
<dbReference type="AlphaFoldDB" id="A0A6J6KYK5"/>
<dbReference type="GO" id="GO:0006310">
    <property type="term" value="P:DNA recombination"/>
    <property type="evidence" value="ECO:0007669"/>
    <property type="project" value="TreeGrafter"/>
</dbReference>
<keyword evidence="1" id="KW-0547">Nucleotide-binding</keyword>
<gene>
    <name evidence="4" type="ORF">UFOPK2243_00634</name>
</gene>
<protein>
    <submittedName>
        <fullName evidence="4">Unannotated protein</fullName>
    </submittedName>
</protein>
<dbReference type="GO" id="GO:0003677">
    <property type="term" value="F:DNA binding"/>
    <property type="evidence" value="ECO:0007669"/>
    <property type="project" value="UniProtKB-KW"/>
</dbReference>
<sequence>MVILEGDALFAQLDLRAHERAREAIMQSVALLAKKGKALLVIDSAHPIIASVSRWNLSPLLMRELSERSQTHLPPVVHAITIEVAHGECSSFIAGIEKSATEGRISPSTRILGPTKISDENSRVIITVPLDEGEDLVDFLDTYRKKRALAKKPALTMRVDPYSLS</sequence>
<dbReference type="GO" id="GO:0043138">
    <property type="term" value="F:3'-5' DNA helicase activity"/>
    <property type="evidence" value="ECO:0007669"/>
    <property type="project" value="TreeGrafter"/>
</dbReference>
<accession>A0A6J6KYK5</accession>
<evidence type="ECO:0000256" key="3">
    <source>
        <dbReference type="ARBA" id="ARBA00023125"/>
    </source>
</evidence>
<keyword evidence="3" id="KW-0238">DNA-binding</keyword>
<dbReference type="PANTHER" id="PTHR30580:SF0">
    <property type="entry name" value="PRIMOSOMAL PROTEIN N"/>
    <property type="match status" value="1"/>
</dbReference>
<dbReference type="EMBL" id="CAEZWL010000011">
    <property type="protein sequence ID" value="CAB4653089.1"/>
    <property type="molecule type" value="Genomic_DNA"/>
</dbReference>